<dbReference type="PANTHER" id="PTHR43280">
    <property type="entry name" value="ARAC-FAMILY TRANSCRIPTIONAL REGULATOR"/>
    <property type="match status" value="1"/>
</dbReference>
<dbReference type="GO" id="GO:0043565">
    <property type="term" value="F:sequence-specific DNA binding"/>
    <property type="evidence" value="ECO:0007669"/>
    <property type="project" value="InterPro"/>
</dbReference>
<dbReference type="PROSITE" id="PS01124">
    <property type="entry name" value="HTH_ARAC_FAMILY_2"/>
    <property type="match status" value="1"/>
</dbReference>
<evidence type="ECO:0000259" key="4">
    <source>
        <dbReference type="PROSITE" id="PS01124"/>
    </source>
</evidence>
<dbReference type="SMART" id="SM00342">
    <property type="entry name" value="HTH_ARAC"/>
    <property type="match status" value="1"/>
</dbReference>
<dbReference type="Gene3D" id="1.10.10.60">
    <property type="entry name" value="Homeodomain-like"/>
    <property type="match status" value="2"/>
</dbReference>
<gene>
    <name evidence="5" type="ORF">H8730_00900</name>
</gene>
<organism evidence="5 6">
    <name type="scientific">Bianquea renquensis</name>
    <dbReference type="NCBI Taxonomy" id="2763661"/>
    <lineage>
        <taxon>Bacteria</taxon>
        <taxon>Bacillati</taxon>
        <taxon>Bacillota</taxon>
        <taxon>Clostridia</taxon>
        <taxon>Eubacteriales</taxon>
        <taxon>Bianqueaceae</taxon>
        <taxon>Bianquea</taxon>
    </lineage>
</organism>
<name>A0A926DQS7_9FIRM</name>
<dbReference type="RefSeq" id="WP_177718979.1">
    <property type="nucleotide sequence ID" value="NZ_JACRSQ010000001.1"/>
</dbReference>
<evidence type="ECO:0000313" key="5">
    <source>
        <dbReference type="EMBL" id="MBC8542107.1"/>
    </source>
</evidence>
<comment type="caution">
    <text evidence="5">The sequence shown here is derived from an EMBL/GenBank/DDBJ whole genome shotgun (WGS) entry which is preliminary data.</text>
</comment>
<keyword evidence="6" id="KW-1185">Reference proteome</keyword>
<dbReference type="EMBL" id="JACRSQ010000001">
    <property type="protein sequence ID" value="MBC8542107.1"/>
    <property type="molecule type" value="Genomic_DNA"/>
</dbReference>
<dbReference type="Proteomes" id="UP000657006">
    <property type="component" value="Unassembled WGS sequence"/>
</dbReference>
<accession>A0A926DQS7</accession>
<proteinExistence type="predicted"/>
<dbReference type="GO" id="GO:0003700">
    <property type="term" value="F:DNA-binding transcription factor activity"/>
    <property type="evidence" value="ECO:0007669"/>
    <property type="project" value="InterPro"/>
</dbReference>
<evidence type="ECO:0000256" key="2">
    <source>
        <dbReference type="ARBA" id="ARBA00023125"/>
    </source>
</evidence>
<reference evidence="5" key="1">
    <citation type="submission" date="2020-08" db="EMBL/GenBank/DDBJ databases">
        <title>Genome public.</title>
        <authorList>
            <person name="Liu C."/>
            <person name="Sun Q."/>
        </authorList>
    </citation>
    <scope>NUCLEOTIDE SEQUENCE</scope>
    <source>
        <strain evidence="5">NSJ-32</strain>
    </source>
</reference>
<evidence type="ECO:0000256" key="1">
    <source>
        <dbReference type="ARBA" id="ARBA00023015"/>
    </source>
</evidence>
<protein>
    <submittedName>
        <fullName evidence="5">AraC family transcriptional regulator</fullName>
    </submittedName>
</protein>
<evidence type="ECO:0000313" key="6">
    <source>
        <dbReference type="Proteomes" id="UP000657006"/>
    </source>
</evidence>
<dbReference type="SUPFAM" id="SSF46689">
    <property type="entry name" value="Homeodomain-like"/>
    <property type="match status" value="2"/>
</dbReference>
<dbReference type="PANTHER" id="PTHR43280:SF2">
    <property type="entry name" value="HTH-TYPE TRANSCRIPTIONAL REGULATOR EXSA"/>
    <property type="match status" value="1"/>
</dbReference>
<feature type="domain" description="HTH araC/xylS-type" evidence="4">
    <location>
        <begin position="183"/>
        <end position="280"/>
    </location>
</feature>
<dbReference type="SUPFAM" id="SSF51215">
    <property type="entry name" value="Regulatory protein AraC"/>
    <property type="match status" value="1"/>
</dbReference>
<dbReference type="InterPro" id="IPR009057">
    <property type="entry name" value="Homeodomain-like_sf"/>
</dbReference>
<dbReference type="PRINTS" id="PR00032">
    <property type="entry name" value="HTHARAC"/>
</dbReference>
<sequence length="285" mass="32275">MVSRQQYEEHSERDFLAVPLASYHFDEVLIPLHWHRELELIQTETAGSIELEGQSCPYSAGDILCVNRGILHRTSEPMGKADLLVFDLRILLSPLLEQDASLFLNQLEKGSLLLPVRIGRSEAGYSDLSRGLMDCISCIGTKEPGWELRIQTGLLHLLELFWKNGHLAKTVIRPYNPQAGAVKESITFMNRHFGQDLTIRQLSEQAALSPSHYIRVFRLYTGQTPFAFLNDLRLEKAVACLRQGMTVTETAMQVGISNISYFIRLFCKKYGQTPKQYQLSLSSAD</sequence>
<dbReference type="AlphaFoldDB" id="A0A926DQS7"/>
<dbReference type="InterPro" id="IPR018060">
    <property type="entry name" value="HTH_AraC"/>
</dbReference>
<keyword evidence="3" id="KW-0804">Transcription</keyword>
<dbReference type="InterPro" id="IPR020449">
    <property type="entry name" value="Tscrpt_reg_AraC-type_HTH"/>
</dbReference>
<keyword evidence="1" id="KW-0805">Transcription regulation</keyword>
<dbReference type="InterPro" id="IPR037923">
    <property type="entry name" value="HTH-like"/>
</dbReference>
<dbReference type="Pfam" id="PF12833">
    <property type="entry name" value="HTH_18"/>
    <property type="match status" value="1"/>
</dbReference>
<evidence type="ECO:0000256" key="3">
    <source>
        <dbReference type="ARBA" id="ARBA00023163"/>
    </source>
</evidence>
<keyword evidence="2" id="KW-0238">DNA-binding</keyword>